<evidence type="ECO:0000256" key="6">
    <source>
        <dbReference type="ARBA" id="ARBA00022989"/>
    </source>
</evidence>
<evidence type="ECO:0000256" key="3">
    <source>
        <dbReference type="ARBA" id="ARBA00022448"/>
    </source>
</evidence>
<evidence type="ECO:0000256" key="5">
    <source>
        <dbReference type="ARBA" id="ARBA00022692"/>
    </source>
</evidence>
<evidence type="ECO:0000256" key="1">
    <source>
        <dbReference type="ARBA" id="ARBA00004651"/>
    </source>
</evidence>
<evidence type="ECO:0000313" key="8">
    <source>
        <dbReference type="EMBL" id="VTR29168.1"/>
    </source>
</evidence>
<dbReference type="EMBL" id="CABEEZ010000063">
    <property type="protein sequence ID" value="VTR29168.1"/>
    <property type="molecule type" value="Genomic_DNA"/>
</dbReference>
<accession>A0A4V6KNH8</accession>
<keyword evidence="4" id="KW-1003">Cell membrane</keyword>
<dbReference type="PANTHER" id="PTHR30330">
    <property type="entry name" value="AGSS FAMILY TRANSPORTER, SODIUM-ALANINE"/>
    <property type="match status" value="1"/>
</dbReference>
<dbReference type="PANTHER" id="PTHR30330:SF1">
    <property type="entry name" value="AMINO-ACID CARRIER PROTEIN ALST"/>
    <property type="match status" value="1"/>
</dbReference>
<name>A0A4V6KNH8_SERFO</name>
<keyword evidence="6" id="KW-1133">Transmembrane helix</keyword>
<evidence type="ECO:0000256" key="4">
    <source>
        <dbReference type="ARBA" id="ARBA00022475"/>
    </source>
</evidence>
<proteinExistence type="inferred from homology"/>
<keyword evidence="3" id="KW-0813">Transport</keyword>
<protein>
    <submittedName>
        <fullName evidence="8">Na+/alanine symporter</fullName>
    </submittedName>
</protein>
<evidence type="ECO:0000256" key="2">
    <source>
        <dbReference type="ARBA" id="ARBA00009261"/>
    </source>
</evidence>
<comment type="subcellular location">
    <subcellularLocation>
        <location evidence="1">Cell membrane</location>
        <topology evidence="1">Multi-pass membrane protein</topology>
    </subcellularLocation>
</comment>
<reference evidence="8" key="1">
    <citation type="submission" date="2019-05" db="EMBL/GenBank/DDBJ databases">
        <authorList>
            <consortium name="Pathogen Informatics"/>
        </authorList>
    </citation>
    <scope>NUCLEOTIDE SEQUENCE [LARGE SCALE GENOMIC DNA]</scope>
    <source>
        <strain evidence="8">NCTC12965</strain>
    </source>
</reference>
<dbReference type="GO" id="GO:0005283">
    <property type="term" value="F:amino acid:sodium symporter activity"/>
    <property type="evidence" value="ECO:0007669"/>
    <property type="project" value="InterPro"/>
</dbReference>
<evidence type="ECO:0000256" key="7">
    <source>
        <dbReference type="ARBA" id="ARBA00023136"/>
    </source>
</evidence>
<dbReference type="Pfam" id="PF01235">
    <property type="entry name" value="Na_Ala_symp"/>
    <property type="match status" value="1"/>
</dbReference>
<dbReference type="AlphaFoldDB" id="A0A4V6KNH8"/>
<keyword evidence="5" id="KW-0812">Transmembrane</keyword>
<organism evidence="8">
    <name type="scientific">Serratia fonticola</name>
    <dbReference type="NCBI Taxonomy" id="47917"/>
    <lineage>
        <taxon>Bacteria</taxon>
        <taxon>Pseudomonadati</taxon>
        <taxon>Pseudomonadota</taxon>
        <taxon>Gammaproteobacteria</taxon>
        <taxon>Enterobacterales</taxon>
        <taxon>Yersiniaceae</taxon>
        <taxon>Serratia</taxon>
    </lineage>
</organism>
<keyword evidence="7" id="KW-0472">Membrane</keyword>
<dbReference type="InterPro" id="IPR001463">
    <property type="entry name" value="Na/Ala_symport"/>
</dbReference>
<sequence length="107" mass="11590">MALAYLLLALWIIGLNIEHMPAILALIFKSAFGLQEVAAGTLGYGISQAMTQGIQRGLFSNEGGIGVGPPTWQLPLPLIRHTLPRRAMCRCLAHLSIPSSSVAQRRR</sequence>
<dbReference type="GO" id="GO:0005886">
    <property type="term" value="C:plasma membrane"/>
    <property type="evidence" value="ECO:0007669"/>
    <property type="project" value="UniProtKB-SubCell"/>
</dbReference>
<gene>
    <name evidence="8" type="ORF">NCTC12965_02831</name>
</gene>
<comment type="similarity">
    <text evidence="2">Belongs to the alanine or glycine:cation symporter (AGCS) (TC 2.A.25) family.</text>
</comment>